<accession>A0ABT8F6E4</accession>
<evidence type="ECO:0008006" key="4">
    <source>
        <dbReference type="Google" id="ProtNLM"/>
    </source>
</evidence>
<name>A0ABT8F6E4_9BACT</name>
<evidence type="ECO:0000313" key="3">
    <source>
        <dbReference type="Proteomes" id="UP001168552"/>
    </source>
</evidence>
<comment type="caution">
    <text evidence="2">The sequence shown here is derived from an EMBL/GenBank/DDBJ whole genome shotgun (WGS) entry which is preliminary data.</text>
</comment>
<evidence type="ECO:0000313" key="2">
    <source>
        <dbReference type="EMBL" id="MDN4165934.1"/>
    </source>
</evidence>
<dbReference type="Proteomes" id="UP001168552">
    <property type="component" value="Unassembled WGS sequence"/>
</dbReference>
<gene>
    <name evidence="2" type="ORF">QWY31_10500</name>
</gene>
<keyword evidence="3" id="KW-1185">Reference proteome</keyword>
<protein>
    <recommendedName>
        <fullName evidence="4">DUF1735 domain-containing protein</fullName>
    </recommendedName>
</protein>
<feature type="signal peptide" evidence="1">
    <location>
        <begin position="1"/>
        <end position="19"/>
    </location>
</feature>
<dbReference type="PROSITE" id="PS51257">
    <property type="entry name" value="PROKAR_LIPOPROTEIN"/>
    <property type="match status" value="1"/>
</dbReference>
<keyword evidence="1" id="KW-0732">Signal</keyword>
<dbReference type="EMBL" id="JAUHJS010000005">
    <property type="protein sequence ID" value="MDN4165934.1"/>
    <property type="molecule type" value="Genomic_DNA"/>
</dbReference>
<dbReference type="RefSeq" id="WP_320004470.1">
    <property type="nucleotide sequence ID" value="NZ_JAUHJS010000005.1"/>
</dbReference>
<organism evidence="2 3">
    <name type="scientific">Shiella aurantiaca</name>
    <dbReference type="NCBI Taxonomy" id="3058365"/>
    <lineage>
        <taxon>Bacteria</taxon>
        <taxon>Pseudomonadati</taxon>
        <taxon>Bacteroidota</taxon>
        <taxon>Cytophagia</taxon>
        <taxon>Cytophagales</taxon>
        <taxon>Shiellaceae</taxon>
        <taxon>Shiella</taxon>
    </lineage>
</organism>
<evidence type="ECO:0000256" key="1">
    <source>
        <dbReference type="SAM" id="SignalP"/>
    </source>
</evidence>
<sequence length="273" mass="29003">MRKLSLYILQVGLVASIFACSESETLIDQIEGSPNVAGFVDRSINISGIADGTEYTNQVPLWITGPSTDGLSGDYSLTIEVDPSSTAIEGTHFRIDNKSATLSAGKNLTDLFTIVMLTEGIETPLETAPVLKLMVSAVSGSGNVVASGAPLTVNMLYLCPSDLAAAYQVTIVRNDGNVYSYSDVIESTGPGQYRGVSVGHWAPGSIGGTPGFDFVDVCNVITVPEQNLVNLYSNLVYQGGDSYVDPVTGNLHIEYYVSFAAGDRKYVADYVKL</sequence>
<proteinExistence type="predicted"/>
<reference evidence="2" key="1">
    <citation type="submission" date="2023-06" db="EMBL/GenBank/DDBJ databases">
        <title>Cytophagales bacterium Strain LB-30, isolated from soil.</title>
        <authorList>
            <person name="Liu B."/>
        </authorList>
    </citation>
    <scope>NUCLEOTIDE SEQUENCE</scope>
    <source>
        <strain evidence="2">LB-30</strain>
    </source>
</reference>
<feature type="chain" id="PRO_5045998480" description="DUF1735 domain-containing protein" evidence="1">
    <location>
        <begin position="20"/>
        <end position="273"/>
    </location>
</feature>